<keyword evidence="1" id="KW-1133">Transmembrane helix</keyword>
<keyword evidence="1" id="KW-0472">Membrane</keyword>
<reference evidence="2" key="1">
    <citation type="submission" date="2018-10" db="EMBL/GenBank/DDBJ databases">
        <title>Hidden diversity of soil giant viruses.</title>
        <authorList>
            <person name="Schulz F."/>
            <person name="Alteio L."/>
            <person name="Goudeau D."/>
            <person name="Ryan E.M."/>
            <person name="Malmstrom R.R."/>
            <person name="Blanchard J."/>
            <person name="Woyke T."/>
        </authorList>
    </citation>
    <scope>NUCLEOTIDE SEQUENCE</scope>
    <source>
        <strain evidence="2">HYV1</strain>
    </source>
</reference>
<proteinExistence type="predicted"/>
<gene>
    <name evidence="2" type="ORF">Hyperionvirus3_46</name>
</gene>
<name>A0A3G5A6L1_9VIRU</name>
<feature type="transmembrane region" description="Helical" evidence="1">
    <location>
        <begin position="20"/>
        <end position="38"/>
    </location>
</feature>
<sequence length="71" mass="8351">MHQYILFPLNFYLHLKTGTFFVLNIYIGIGIIHIALKYKKGTRYGVKVLKEYLRGVAQMINRYLDISESII</sequence>
<protein>
    <submittedName>
        <fullName evidence="2">Uncharacterized protein</fullName>
    </submittedName>
</protein>
<dbReference type="EMBL" id="MK072385">
    <property type="protein sequence ID" value="AYV82900.1"/>
    <property type="molecule type" value="Genomic_DNA"/>
</dbReference>
<organism evidence="2">
    <name type="scientific">Hyperionvirus sp</name>
    <dbReference type="NCBI Taxonomy" id="2487770"/>
    <lineage>
        <taxon>Viruses</taxon>
        <taxon>Varidnaviria</taxon>
        <taxon>Bamfordvirae</taxon>
        <taxon>Nucleocytoviricota</taxon>
        <taxon>Megaviricetes</taxon>
        <taxon>Imitervirales</taxon>
        <taxon>Mimiviridae</taxon>
        <taxon>Klosneuvirinae</taxon>
    </lineage>
</organism>
<evidence type="ECO:0000256" key="1">
    <source>
        <dbReference type="SAM" id="Phobius"/>
    </source>
</evidence>
<accession>A0A3G5A6L1</accession>
<keyword evidence="1" id="KW-0812">Transmembrane</keyword>
<evidence type="ECO:0000313" key="2">
    <source>
        <dbReference type="EMBL" id="AYV82900.1"/>
    </source>
</evidence>